<organism evidence="2 3">
    <name type="scientific">Aporhodopirellula rubra</name>
    <dbReference type="NCBI Taxonomy" id="980271"/>
    <lineage>
        <taxon>Bacteria</taxon>
        <taxon>Pseudomonadati</taxon>
        <taxon>Planctomycetota</taxon>
        <taxon>Planctomycetia</taxon>
        <taxon>Pirellulales</taxon>
        <taxon>Pirellulaceae</taxon>
        <taxon>Aporhodopirellula</taxon>
    </lineage>
</organism>
<accession>A0A7W5H6I7</accession>
<reference evidence="2 3" key="1">
    <citation type="submission" date="2020-08" db="EMBL/GenBank/DDBJ databases">
        <title>Genomic Encyclopedia of Type Strains, Phase III (KMG-III): the genomes of soil and plant-associated and newly described type strains.</title>
        <authorList>
            <person name="Whitman W."/>
        </authorList>
    </citation>
    <scope>NUCLEOTIDE SEQUENCE [LARGE SCALE GENOMIC DNA]</scope>
    <source>
        <strain evidence="2 3">CECT 8075</strain>
    </source>
</reference>
<dbReference type="EMBL" id="JACHXU010000010">
    <property type="protein sequence ID" value="MBB3207368.1"/>
    <property type="molecule type" value="Genomic_DNA"/>
</dbReference>
<proteinExistence type="predicted"/>
<evidence type="ECO:0000313" key="2">
    <source>
        <dbReference type="EMBL" id="MBB3207368.1"/>
    </source>
</evidence>
<feature type="domain" description="Pyrrolo-quinoline quinone repeat" evidence="1">
    <location>
        <begin position="93"/>
        <end position="337"/>
    </location>
</feature>
<evidence type="ECO:0000259" key="1">
    <source>
        <dbReference type="Pfam" id="PF13360"/>
    </source>
</evidence>
<dbReference type="SUPFAM" id="SSF50998">
    <property type="entry name" value="Quinoprotein alcohol dehydrogenase-like"/>
    <property type="match status" value="1"/>
</dbReference>
<sequence length="423" mass="45978">MIRVFTALLLTITFSTLLAAEDWRVWRGPTLDNHTPASAAESIPVSWSESENVLWRSPVPGSCHATPIVVDDSIFVLTHESDTKTLSLLRYRLDDGEQLSRVVLHEGVEPPSYMHKKNTCAPGTPSSDGTTVFVSAQVNDTIQASAISVDGKILWQRIVAPYEKSSKFWFGYGASPLLLEDSLVVAVDTDNDQSGLYALAKDSGEQVWKTPRPKAASYSSPILATIGGRPQILISGGDQVASYDPNTGEPIWTVKATSEVTCGTIVWKDSMVFASGGYPDSGTYGIQVTGNSAKVVWQNKAKCYEQSMLVAGDYLYGIANNGIGYCWRASDGEQMWRERIEGPHSASPLLIGDRIYASDERGETLVFRASPDGFTKLASNRLGDSSFASPVYANGKLILRHASNDSGQREEFLYAIGKSQTSP</sequence>
<dbReference type="PANTHER" id="PTHR34512">
    <property type="entry name" value="CELL SURFACE PROTEIN"/>
    <property type="match status" value="1"/>
</dbReference>
<dbReference type="Proteomes" id="UP000536179">
    <property type="component" value="Unassembled WGS sequence"/>
</dbReference>
<dbReference type="PANTHER" id="PTHR34512:SF30">
    <property type="entry name" value="OUTER MEMBRANE PROTEIN ASSEMBLY FACTOR BAMB"/>
    <property type="match status" value="1"/>
</dbReference>
<dbReference type="InterPro" id="IPR011047">
    <property type="entry name" value="Quinoprotein_ADH-like_sf"/>
</dbReference>
<comment type="caution">
    <text evidence="2">The sequence shown here is derived from an EMBL/GenBank/DDBJ whole genome shotgun (WGS) entry which is preliminary data.</text>
</comment>
<name>A0A7W5H6I7_9BACT</name>
<dbReference type="InterPro" id="IPR002372">
    <property type="entry name" value="PQQ_rpt_dom"/>
</dbReference>
<dbReference type="RefSeq" id="WP_246419818.1">
    <property type="nucleotide sequence ID" value="NZ_JACHXU010000010.1"/>
</dbReference>
<keyword evidence="3" id="KW-1185">Reference proteome</keyword>
<protein>
    <recommendedName>
        <fullName evidence="1">Pyrrolo-quinoline quinone repeat domain-containing protein</fullName>
    </recommendedName>
</protein>
<dbReference type="Gene3D" id="2.130.10.10">
    <property type="entry name" value="YVTN repeat-like/Quinoprotein amine dehydrogenase"/>
    <property type="match status" value="1"/>
</dbReference>
<evidence type="ECO:0000313" key="3">
    <source>
        <dbReference type="Proteomes" id="UP000536179"/>
    </source>
</evidence>
<gene>
    <name evidence="2" type="ORF">FHS27_003189</name>
</gene>
<dbReference type="InterPro" id="IPR015943">
    <property type="entry name" value="WD40/YVTN_repeat-like_dom_sf"/>
</dbReference>
<dbReference type="Pfam" id="PF13360">
    <property type="entry name" value="PQQ_2"/>
    <property type="match status" value="1"/>
</dbReference>
<dbReference type="AlphaFoldDB" id="A0A7W5H6I7"/>